<protein>
    <submittedName>
        <fullName evidence="6">23S rRNA (Pseudouridine(1915)-N(3))-methyltransferase RlmH</fullName>
    </submittedName>
</protein>
<comment type="caution">
    <text evidence="6">The sequence shown here is derived from an EMBL/GenBank/DDBJ whole genome shotgun (WGS) entry which is preliminary data.</text>
</comment>
<evidence type="ECO:0000256" key="1">
    <source>
        <dbReference type="ARBA" id="ARBA00022552"/>
    </source>
</evidence>
<dbReference type="SUPFAM" id="SSF75217">
    <property type="entry name" value="alpha/beta knot"/>
    <property type="match status" value="1"/>
</dbReference>
<proteinExistence type="inferred from homology"/>
<dbReference type="InterPro" id="IPR029026">
    <property type="entry name" value="tRNA_m1G_MTases_N"/>
</dbReference>
<keyword evidence="2" id="KW-0489">Methyltransferase</keyword>
<dbReference type="PANTHER" id="PTHR33603:SF1">
    <property type="entry name" value="RIBOSOMAL RNA LARGE SUBUNIT METHYLTRANSFERASE H"/>
    <property type="match status" value="1"/>
</dbReference>
<evidence type="ECO:0000256" key="4">
    <source>
        <dbReference type="ARBA" id="ARBA00022691"/>
    </source>
</evidence>
<dbReference type="GO" id="GO:0006364">
    <property type="term" value="P:rRNA processing"/>
    <property type="evidence" value="ECO:0007669"/>
    <property type="project" value="UniProtKB-KW"/>
</dbReference>
<sequence>MMRIQVFIQQKKADSLYTAAMDEYLKRLRAYAAVSVTYLKSEKQMEKAVAKSRKKFFVTSGKKTMTSPELAEKIEDFSVRGESSIDFFIGEEPGERMETFRISSFTMNSFLTATVLLEQIYRAYRIIHHQAYHK</sequence>
<dbReference type="InterPro" id="IPR003742">
    <property type="entry name" value="RlmH-like"/>
</dbReference>
<dbReference type="AlphaFoldDB" id="A0A9D2T8U8"/>
<gene>
    <name evidence="6" type="ORF">H9754_04955</name>
</gene>
<evidence type="ECO:0000313" key="7">
    <source>
        <dbReference type="Proteomes" id="UP000823904"/>
    </source>
</evidence>
<dbReference type="GO" id="GO:0032259">
    <property type="term" value="P:methylation"/>
    <property type="evidence" value="ECO:0007669"/>
    <property type="project" value="UniProtKB-KW"/>
</dbReference>
<keyword evidence="4" id="KW-0949">S-adenosyl-L-methionine</keyword>
<dbReference type="InterPro" id="IPR029028">
    <property type="entry name" value="Alpha/beta_knot_MTases"/>
</dbReference>
<dbReference type="PANTHER" id="PTHR33603">
    <property type="entry name" value="METHYLTRANSFERASE"/>
    <property type="match status" value="1"/>
</dbReference>
<evidence type="ECO:0000313" key="6">
    <source>
        <dbReference type="EMBL" id="HJC49919.1"/>
    </source>
</evidence>
<evidence type="ECO:0000256" key="3">
    <source>
        <dbReference type="ARBA" id="ARBA00022679"/>
    </source>
</evidence>
<dbReference type="Proteomes" id="UP000823904">
    <property type="component" value="Unassembled WGS sequence"/>
</dbReference>
<comment type="similarity">
    <text evidence="5">Belongs to the RNA methyltransferase RlmH family.</text>
</comment>
<evidence type="ECO:0000256" key="2">
    <source>
        <dbReference type="ARBA" id="ARBA00022603"/>
    </source>
</evidence>
<keyword evidence="1" id="KW-0698">rRNA processing</keyword>
<dbReference type="Pfam" id="PF02590">
    <property type="entry name" value="SPOUT_MTase"/>
    <property type="match status" value="1"/>
</dbReference>
<accession>A0A9D2T8U8</accession>
<evidence type="ECO:0000256" key="5">
    <source>
        <dbReference type="ARBA" id="ARBA00038303"/>
    </source>
</evidence>
<dbReference type="EMBL" id="DWWD01000021">
    <property type="protein sequence ID" value="HJC49919.1"/>
    <property type="molecule type" value="Genomic_DNA"/>
</dbReference>
<reference evidence="6" key="2">
    <citation type="submission" date="2021-04" db="EMBL/GenBank/DDBJ databases">
        <authorList>
            <person name="Gilroy R."/>
        </authorList>
    </citation>
    <scope>NUCLEOTIDE SEQUENCE</scope>
    <source>
        <strain evidence="6">ChiSjej3B21-8574</strain>
    </source>
</reference>
<dbReference type="GO" id="GO:0008168">
    <property type="term" value="F:methyltransferase activity"/>
    <property type="evidence" value="ECO:0007669"/>
    <property type="project" value="UniProtKB-KW"/>
</dbReference>
<keyword evidence="3" id="KW-0808">Transferase</keyword>
<organism evidence="6 7">
    <name type="scientific">Candidatus Anaerostipes avistercoris</name>
    <dbReference type="NCBI Taxonomy" id="2838462"/>
    <lineage>
        <taxon>Bacteria</taxon>
        <taxon>Bacillati</taxon>
        <taxon>Bacillota</taxon>
        <taxon>Clostridia</taxon>
        <taxon>Lachnospirales</taxon>
        <taxon>Lachnospiraceae</taxon>
        <taxon>Anaerostipes</taxon>
    </lineage>
</organism>
<dbReference type="Gene3D" id="3.40.1280.10">
    <property type="match status" value="1"/>
</dbReference>
<reference evidence="6" key="1">
    <citation type="journal article" date="2021" name="PeerJ">
        <title>Extensive microbial diversity within the chicken gut microbiome revealed by metagenomics and culture.</title>
        <authorList>
            <person name="Gilroy R."/>
            <person name="Ravi A."/>
            <person name="Getino M."/>
            <person name="Pursley I."/>
            <person name="Horton D.L."/>
            <person name="Alikhan N.F."/>
            <person name="Baker D."/>
            <person name="Gharbi K."/>
            <person name="Hall N."/>
            <person name="Watson M."/>
            <person name="Adriaenssens E.M."/>
            <person name="Foster-Nyarko E."/>
            <person name="Jarju S."/>
            <person name="Secka A."/>
            <person name="Antonio M."/>
            <person name="Oren A."/>
            <person name="Chaudhuri R.R."/>
            <person name="La Ragione R."/>
            <person name="Hildebrand F."/>
            <person name="Pallen M.J."/>
        </authorList>
    </citation>
    <scope>NUCLEOTIDE SEQUENCE</scope>
    <source>
        <strain evidence="6">ChiSjej3B21-8574</strain>
    </source>
</reference>
<name>A0A9D2T8U8_9FIRM</name>